<dbReference type="InterPro" id="IPR007814">
    <property type="entry name" value="PaaA_PaaC"/>
</dbReference>
<dbReference type="SUPFAM" id="SSF47240">
    <property type="entry name" value="Ferritin-like"/>
    <property type="match status" value="1"/>
</dbReference>
<dbReference type="InterPro" id="IPR011882">
    <property type="entry name" value="PaaC"/>
</dbReference>
<dbReference type="PANTHER" id="PTHR30458">
    <property type="entry name" value="PHENYLACETIC ACID DEGRADATION PROTEIN PAA"/>
    <property type="match status" value="1"/>
</dbReference>
<gene>
    <name evidence="1" type="ordered locus">Swoo_0219</name>
</gene>
<dbReference type="RefSeq" id="WP_012322869.1">
    <property type="nucleotide sequence ID" value="NC_010506.1"/>
</dbReference>
<dbReference type="InterPro" id="IPR012347">
    <property type="entry name" value="Ferritin-like"/>
</dbReference>
<dbReference type="Proteomes" id="UP000002168">
    <property type="component" value="Chromosome"/>
</dbReference>
<dbReference type="NCBIfam" id="TIGR02158">
    <property type="entry name" value="PA_CoA_Oxy3"/>
    <property type="match status" value="1"/>
</dbReference>
<dbReference type="PIRSF" id="PIRSF037834">
    <property type="entry name" value="PA_CoA_Oase3"/>
    <property type="match status" value="1"/>
</dbReference>
<dbReference type="EMBL" id="CP000961">
    <property type="protein sequence ID" value="ACA84520.1"/>
    <property type="molecule type" value="Genomic_DNA"/>
</dbReference>
<dbReference type="PANTHER" id="PTHR30458:SF0">
    <property type="entry name" value="1,2-PHENYLACETYL-COA EPOXIDASE, SUBUNIT C"/>
    <property type="match status" value="1"/>
</dbReference>
<organism evidence="1 2">
    <name type="scientific">Shewanella woodyi (strain ATCC 51908 / MS32)</name>
    <dbReference type="NCBI Taxonomy" id="392500"/>
    <lineage>
        <taxon>Bacteria</taxon>
        <taxon>Pseudomonadati</taxon>
        <taxon>Pseudomonadota</taxon>
        <taxon>Gammaproteobacteria</taxon>
        <taxon>Alteromonadales</taxon>
        <taxon>Shewanellaceae</taxon>
        <taxon>Shewanella</taxon>
    </lineage>
</organism>
<dbReference type="Pfam" id="PF05138">
    <property type="entry name" value="PaaA_PaaC"/>
    <property type="match status" value="1"/>
</dbReference>
<dbReference type="eggNOG" id="COG3396">
    <property type="taxonomic scope" value="Bacteria"/>
</dbReference>
<dbReference type="Gene3D" id="1.20.1260.10">
    <property type="match status" value="1"/>
</dbReference>
<dbReference type="GO" id="GO:0005829">
    <property type="term" value="C:cytosol"/>
    <property type="evidence" value="ECO:0007669"/>
    <property type="project" value="TreeGrafter"/>
</dbReference>
<reference evidence="1 2" key="1">
    <citation type="submission" date="2008-02" db="EMBL/GenBank/DDBJ databases">
        <title>Complete sequence of Shewanella woodyi ATCC 51908.</title>
        <authorList>
            <consortium name="US DOE Joint Genome Institute"/>
            <person name="Copeland A."/>
            <person name="Lucas S."/>
            <person name="Lapidus A."/>
            <person name="Glavina del Rio T."/>
            <person name="Dalin E."/>
            <person name="Tice H."/>
            <person name="Bruce D."/>
            <person name="Goodwin L."/>
            <person name="Pitluck S."/>
            <person name="Sims D."/>
            <person name="Brettin T."/>
            <person name="Detter J.C."/>
            <person name="Han C."/>
            <person name="Kuske C.R."/>
            <person name="Schmutz J."/>
            <person name="Larimer F."/>
            <person name="Land M."/>
            <person name="Hauser L."/>
            <person name="Kyrpides N."/>
            <person name="Lykidis A."/>
            <person name="Zhao J.-S."/>
            <person name="Richardson P."/>
        </authorList>
    </citation>
    <scope>NUCLEOTIDE SEQUENCE [LARGE SCALE GENOMIC DNA]</scope>
    <source>
        <strain evidence="2">ATCC 51908 / MS32</strain>
    </source>
</reference>
<protein>
    <submittedName>
        <fullName evidence="1">Phenylacetate-CoA oxygenase, PaaI subunit</fullName>
    </submittedName>
</protein>
<evidence type="ECO:0000313" key="2">
    <source>
        <dbReference type="Proteomes" id="UP000002168"/>
    </source>
</evidence>
<dbReference type="HOGENOM" id="CLU_070585_0_0_6"/>
<keyword evidence="2" id="KW-1185">Reference proteome</keyword>
<proteinExistence type="predicted"/>
<evidence type="ECO:0000313" key="1">
    <source>
        <dbReference type="EMBL" id="ACA84520.1"/>
    </source>
</evidence>
<dbReference type="InterPro" id="IPR052703">
    <property type="entry name" value="Aromatic_CoA_ox/epox"/>
</dbReference>
<dbReference type="InterPro" id="IPR009078">
    <property type="entry name" value="Ferritin-like_SF"/>
</dbReference>
<accession>B1KMA7</accession>
<dbReference type="KEGG" id="swd:Swoo_0219"/>
<dbReference type="STRING" id="392500.Swoo_0219"/>
<dbReference type="GO" id="GO:0010124">
    <property type="term" value="P:phenylacetate catabolic process"/>
    <property type="evidence" value="ECO:0007669"/>
    <property type="project" value="InterPro"/>
</dbReference>
<name>B1KMA7_SHEWM</name>
<sequence length="248" mass="28327">MNANLLKYVTGLADDSMVLSQRLSQWCSHGPTLEEDIALTNVALDYLGRARMFYQYAAELEGLGRSEDDFAMWRSEREYSNLLINELPNGDFAFTLVRQWLLDEFYQLYLSSLLLSTDKTLTSIAAKAIKETGYHLIRSRQWLDVLANGTDESRQRINDALDEIIGYIPELFTNTDAEKALPDIAVSRAELEPLWQQQIAQFCEQIGLVFPEVQWQVTGGREGVHSEHLGYLLTEMQCLARSHPTAKW</sequence>
<dbReference type="AlphaFoldDB" id="B1KMA7"/>